<dbReference type="RefSeq" id="WP_090105152.1">
    <property type="nucleotide sequence ID" value="NZ_FNIX01000032.1"/>
</dbReference>
<dbReference type="Proteomes" id="UP000199691">
    <property type="component" value="Unassembled WGS sequence"/>
</dbReference>
<name>A0A1H0X3N2_9PSEU</name>
<proteinExistence type="predicted"/>
<keyword evidence="3" id="KW-1185">Reference proteome</keyword>
<dbReference type="InterPro" id="IPR024078">
    <property type="entry name" value="LmbE-like_dom_sf"/>
</dbReference>
<dbReference type="AlphaFoldDB" id="A0A1H0X3N2"/>
<protein>
    <submittedName>
        <fullName evidence="2">N-acetylglucosaminyl deacetylase, LmbE family</fullName>
    </submittedName>
</protein>
<evidence type="ECO:0000313" key="2">
    <source>
        <dbReference type="EMBL" id="SDP97522.1"/>
    </source>
</evidence>
<dbReference type="EMBL" id="FNIX01000032">
    <property type="protein sequence ID" value="SDP97522.1"/>
    <property type="molecule type" value="Genomic_DNA"/>
</dbReference>
<dbReference type="SUPFAM" id="SSF102588">
    <property type="entry name" value="LmbE-like"/>
    <property type="match status" value="1"/>
</dbReference>
<dbReference type="InterPro" id="IPR003737">
    <property type="entry name" value="GlcNAc_PI_deacetylase-related"/>
</dbReference>
<keyword evidence="1" id="KW-0862">Zinc</keyword>
<evidence type="ECO:0000256" key="1">
    <source>
        <dbReference type="ARBA" id="ARBA00022833"/>
    </source>
</evidence>
<dbReference type="PANTHER" id="PTHR12993">
    <property type="entry name" value="N-ACETYLGLUCOSAMINYL-PHOSPHATIDYLINOSITOL DE-N-ACETYLASE-RELATED"/>
    <property type="match status" value="1"/>
</dbReference>
<dbReference type="STRING" id="641025.SAMN05421507_1326"/>
<dbReference type="GO" id="GO:0016811">
    <property type="term" value="F:hydrolase activity, acting on carbon-nitrogen (but not peptide) bonds, in linear amides"/>
    <property type="evidence" value="ECO:0007669"/>
    <property type="project" value="TreeGrafter"/>
</dbReference>
<dbReference type="Pfam" id="PF02585">
    <property type="entry name" value="PIG-L"/>
    <property type="match status" value="1"/>
</dbReference>
<gene>
    <name evidence="2" type="ORF">SAMN05421507_1326</name>
</gene>
<accession>A0A1H0X3N2</accession>
<dbReference type="Gene3D" id="3.40.50.10320">
    <property type="entry name" value="LmbE-like"/>
    <property type="match status" value="1"/>
</dbReference>
<organism evidence="2 3">
    <name type="scientific">Lentzea jiangxiensis</name>
    <dbReference type="NCBI Taxonomy" id="641025"/>
    <lineage>
        <taxon>Bacteria</taxon>
        <taxon>Bacillati</taxon>
        <taxon>Actinomycetota</taxon>
        <taxon>Actinomycetes</taxon>
        <taxon>Pseudonocardiales</taxon>
        <taxon>Pseudonocardiaceae</taxon>
        <taxon>Lentzea</taxon>
    </lineage>
</organism>
<dbReference type="GO" id="GO:0016137">
    <property type="term" value="P:glycoside metabolic process"/>
    <property type="evidence" value="ECO:0007669"/>
    <property type="project" value="UniProtKB-ARBA"/>
</dbReference>
<reference evidence="3" key="1">
    <citation type="submission" date="2016-10" db="EMBL/GenBank/DDBJ databases">
        <authorList>
            <person name="Varghese N."/>
            <person name="Submissions S."/>
        </authorList>
    </citation>
    <scope>NUCLEOTIDE SEQUENCE [LARGE SCALE GENOMIC DNA]</scope>
    <source>
        <strain evidence="3">CGMCC 4.6609</strain>
    </source>
</reference>
<dbReference type="OrthoDB" id="158614at2"/>
<sequence>MVTCVFFHAHPDDEALLTAGTMARLSSEGHRVVLVVATAGEAGLVADGGNPGVLRRAELRSSAALLGCDRLVELGYPDSGLSGSPTGFSAHDPHEVARRLADVLHEEEARMLTSYDPNGGYGHPDHRQVHRVATLAAKLARTPILLEATVDRTWYARGLKAARVAGVKVPPDTGQVYSSSSEITHRVDVRPWLAEKRASMAAHASQASSRGGDTRTLAVLLRLPRPLFRLALGTEWYVRREMLAGSRMTHPLAELC</sequence>
<dbReference type="PANTHER" id="PTHR12993:SF26">
    <property type="entry name" value="1D-MYO-INOSITOL 2-ACETAMIDO-2-DEOXY-ALPHA-D-GLUCOPYRANOSIDE DEACETYLASE"/>
    <property type="match status" value="1"/>
</dbReference>
<evidence type="ECO:0000313" key="3">
    <source>
        <dbReference type="Proteomes" id="UP000199691"/>
    </source>
</evidence>